<dbReference type="GO" id="GO:0046103">
    <property type="term" value="P:inosine biosynthetic process"/>
    <property type="evidence" value="ECO:0007669"/>
    <property type="project" value="TreeGrafter"/>
</dbReference>
<evidence type="ECO:0000259" key="9">
    <source>
        <dbReference type="Pfam" id="PF00962"/>
    </source>
</evidence>
<dbReference type="InterPro" id="IPR006650">
    <property type="entry name" value="A/AMP_deam_AS"/>
</dbReference>
<evidence type="ECO:0000256" key="6">
    <source>
        <dbReference type="ARBA" id="ARBA00022723"/>
    </source>
</evidence>
<dbReference type="SUPFAM" id="SSF51556">
    <property type="entry name" value="Metallo-dependent hydrolases"/>
    <property type="match status" value="1"/>
</dbReference>
<dbReference type="GO" id="GO:0060169">
    <property type="term" value="P:negative regulation of adenosine receptor signaling pathway"/>
    <property type="evidence" value="ECO:0007669"/>
    <property type="project" value="TreeGrafter"/>
</dbReference>
<dbReference type="GO" id="GO:0004000">
    <property type="term" value="F:adenosine deaminase activity"/>
    <property type="evidence" value="ECO:0007669"/>
    <property type="project" value="TreeGrafter"/>
</dbReference>
<feature type="domain" description="Adenosine deaminase" evidence="9">
    <location>
        <begin position="10"/>
        <end position="82"/>
    </location>
</feature>
<evidence type="ECO:0000313" key="11">
    <source>
        <dbReference type="Proteomes" id="UP000281553"/>
    </source>
</evidence>
<dbReference type="GO" id="GO:0009168">
    <property type="term" value="P:purine ribonucleoside monophosphate biosynthetic process"/>
    <property type="evidence" value="ECO:0007669"/>
    <property type="project" value="InterPro"/>
</dbReference>
<dbReference type="PANTHER" id="PTHR11409:SF43">
    <property type="entry name" value="ADENOSINE DEAMINASE"/>
    <property type="match status" value="1"/>
</dbReference>
<keyword evidence="6" id="KW-0479">Metal-binding</keyword>
<dbReference type="Pfam" id="PF00962">
    <property type="entry name" value="A_deaminase"/>
    <property type="match status" value="1"/>
</dbReference>
<name>A0A3P6RW59_DIBLA</name>
<accession>A0A3P6RW59</accession>
<keyword evidence="11" id="KW-1185">Reference proteome</keyword>
<protein>
    <recommendedName>
        <fullName evidence="5">Adenosine deaminase</fullName>
        <ecNumber evidence="4">3.5.4.4</ecNumber>
    </recommendedName>
</protein>
<evidence type="ECO:0000256" key="2">
    <source>
        <dbReference type="ARBA" id="ARBA00004296"/>
    </source>
</evidence>
<dbReference type="PANTHER" id="PTHR11409">
    <property type="entry name" value="ADENOSINE DEAMINASE"/>
    <property type="match status" value="1"/>
</dbReference>
<dbReference type="InterPro" id="IPR032466">
    <property type="entry name" value="Metal_Hydrolase"/>
</dbReference>
<dbReference type="GO" id="GO:0046872">
    <property type="term" value="F:metal ion binding"/>
    <property type="evidence" value="ECO:0007669"/>
    <property type="project" value="UniProtKB-KW"/>
</dbReference>
<gene>
    <name evidence="10" type="ORF">DILT_LOCUS1660</name>
</gene>
<dbReference type="OrthoDB" id="272271at2759"/>
<dbReference type="Gene3D" id="3.20.20.140">
    <property type="entry name" value="Metal-dependent hydrolases"/>
    <property type="match status" value="1"/>
</dbReference>
<keyword evidence="7" id="KW-0378">Hydrolase</keyword>
<comment type="subcellular location">
    <subcellularLocation>
        <location evidence="2">Cell membrane</location>
        <topology evidence="2">Peripheral membrane protein</topology>
        <orientation evidence="2">Extracellular side</orientation>
    </subcellularLocation>
</comment>
<evidence type="ECO:0000313" key="10">
    <source>
        <dbReference type="EMBL" id="VDK48504.1"/>
    </source>
</evidence>
<dbReference type="GO" id="GO:0009897">
    <property type="term" value="C:external side of plasma membrane"/>
    <property type="evidence" value="ECO:0007669"/>
    <property type="project" value="TreeGrafter"/>
</dbReference>
<sequence>MLTGSVPIDWEQHPIHHFIRDDVNFSINTDDPTVTGQWQLGEQLMCMRDFGMTAHQLVKANFRAAQASFLQDDDKEQLIKHLMTGAGITTIRG</sequence>
<organism evidence="10 11">
    <name type="scientific">Dibothriocephalus latus</name>
    <name type="common">Fish tapeworm</name>
    <name type="synonym">Diphyllobothrium latum</name>
    <dbReference type="NCBI Taxonomy" id="60516"/>
    <lineage>
        <taxon>Eukaryota</taxon>
        <taxon>Metazoa</taxon>
        <taxon>Spiralia</taxon>
        <taxon>Lophotrochozoa</taxon>
        <taxon>Platyhelminthes</taxon>
        <taxon>Cestoda</taxon>
        <taxon>Eucestoda</taxon>
        <taxon>Diphyllobothriidea</taxon>
        <taxon>Diphyllobothriidae</taxon>
        <taxon>Dibothriocephalus</taxon>
    </lineage>
</organism>
<keyword evidence="8" id="KW-0862">Zinc</keyword>
<evidence type="ECO:0000256" key="1">
    <source>
        <dbReference type="ARBA" id="ARBA00001947"/>
    </source>
</evidence>
<proteinExistence type="inferred from homology"/>
<dbReference type="GO" id="GO:0006154">
    <property type="term" value="P:adenosine catabolic process"/>
    <property type="evidence" value="ECO:0007669"/>
    <property type="project" value="TreeGrafter"/>
</dbReference>
<dbReference type="GO" id="GO:0043103">
    <property type="term" value="P:hypoxanthine salvage"/>
    <property type="evidence" value="ECO:0007669"/>
    <property type="project" value="TreeGrafter"/>
</dbReference>
<dbReference type="EMBL" id="UYRU01012849">
    <property type="protein sequence ID" value="VDK48504.1"/>
    <property type="molecule type" value="Genomic_DNA"/>
</dbReference>
<dbReference type="InterPro" id="IPR006330">
    <property type="entry name" value="Ado/ade_deaminase"/>
</dbReference>
<evidence type="ECO:0000256" key="3">
    <source>
        <dbReference type="ARBA" id="ARBA00006676"/>
    </source>
</evidence>
<evidence type="ECO:0000256" key="7">
    <source>
        <dbReference type="ARBA" id="ARBA00022801"/>
    </source>
</evidence>
<evidence type="ECO:0000256" key="4">
    <source>
        <dbReference type="ARBA" id="ARBA00012784"/>
    </source>
</evidence>
<comment type="similarity">
    <text evidence="3">Belongs to the metallo-dependent hydrolases superfamily. Adenosine and AMP deaminases family.</text>
</comment>
<reference evidence="10 11" key="1">
    <citation type="submission" date="2018-11" db="EMBL/GenBank/DDBJ databases">
        <authorList>
            <consortium name="Pathogen Informatics"/>
        </authorList>
    </citation>
    <scope>NUCLEOTIDE SEQUENCE [LARGE SCALE GENOMIC DNA]</scope>
</reference>
<dbReference type="AlphaFoldDB" id="A0A3P6RW59"/>
<comment type="cofactor">
    <cofactor evidence="1">
        <name>Zn(2+)</name>
        <dbReference type="ChEBI" id="CHEBI:29105"/>
    </cofactor>
</comment>
<dbReference type="PROSITE" id="PS00485">
    <property type="entry name" value="A_DEAMINASE"/>
    <property type="match status" value="1"/>
</dbReference>
<evidence type="ECO:0000256" key="8">
    <source>
        <dbReference type="ARBA" id="ARBA00022833"/>
    </source>
</evidence>
<dbReference type="GO" id="GO:0005829">
    <property type="term" value="C:cytosol"/>
    <property type="evidence" value="ECO:0007669"/>
    <property type="project" value="TreeGrafter"/>
</dbReference>
<dbReference type="EC" id="3.5.4.4" evidence="4"/>
<dbReference type="Proteomes" id="UP000281553">
    <property type="component" value="Unassembled WGS sequence"/>
</dbReference>
<dbReference type="InterPro" id="IPR001365">
    <property type="entry name" value="A_deaminase_dom"/>
</dbReference>
<evidence type="ECO:0000256" key="5">
    <source>
        <dbReference type="ARBA" id="ARBA00018099"/>
    </source>
</evidence>